<keyword evidence="4" id="KW-0028">Amino-acid biosynthesis</keyword>
<accession>A0A4V6P4I9</accession>
<keyword evidence="9" id="KW-0486">Methionine biosynthesis</keyword>
<proteinExistence type="inferred from homology"/>
<dbReference type="SUPFAM" id="SSF51730">
    <property type="entry name" value="FAD-linked oxidoreductase"/>
    <property type="match status" value="1"/>
</dbReference>
<organism evidence="14 15">
    <name type="scientific">Dietzia cinnamea</name>
    <dbReference type="NCBI Taxonomy" id="321318"/>
    <lineage>
        <taxon>Bacteria</taxon>
        <taxon>Bacillati</taxon>
        <taxon>Actinomycetota</taxon>
        <taxon>Actinomycetes</taxon>
        <taxon>Mycobacteriales</taxon>
        <taxon>Dietziaceae</taxon>
        <taxon>Dietzia</taxon>
    </lineage>
</organism>
<evidence type="ECO:0000256" key="8">
    <source>
        <dbReference type="ARBA" id="ARBA00023027"/>
    </source>
</evidence>
<dbReference type="InterPro" id="IPR003171">
    <property type="entry name" value="Mehydrof_redctse-like"/>
</dbReference>
<comment type="pathway">
    <text evidence="10">Amino-acid biosynthesis; L-methionine biosynthesis via de novo pathway.</text>
</comment>
<evidence type="ECO:0000256" key="9">
    <source>
        <dbReference type="ARBA" id="ARBA00023167"/>
    </source>
</evidence>
<evidence type="ECO:0000256" key="1">
    <source>
        <dbReference type="ARBA" id="ARBA00001974"/>
    </source>
</evidence>
<evidence type="ECO:0000256" key="6">
    <source>
        <dbReference type="ARBA" id="ARBA00022827"/>
    </source>
</evidence>
<evidence type="ECO:0000256" key="3">
    <source>
        <dbReference type="ARBA" id="ARBA00006743"/>
    </source>
</evidence>
<reference evidence="14 15" key="1">
    <citation type="submission" date="2019-03" db="EMBL/GenBank/DDBJ databases">
        <title>Root nodule microbial communities of legume samples collected from USA, Mexico and Botswana.</title>
        <authorList>
            <person name="Hirsch A."/>
        </authorList>
    </citation>
    <scope>NUCLEOTIDE SEQUENCE [LARGE SCALE GENOMIC DNA]</scope>
    <source>
        <strain evidence="14 15">55</strain>
    </source>
</reference>
<dbReference type="GO" id="GO:0071949">
    <property type="term" value="F:FAD binding"/>
    <property type="evidence" value="ECO:0007669"/>
    <property type="project" value="TreeGrafter"/>
</dbReference>
<evidence type="ECO:0000256" key="10">
    <source>
        <dbReference type="ARBA" id="ARBA00034478"/>
    </source>
</evidence>
<dbReference type="GO" id="GO:0035999">
    <property type="term" value="P:tetrahydrofolate interconversion"/>
    <property type="evidence" value="ECO:0007669"/>
    <property type="project" value="UniProtKB-UniPathway"/>
</dbReference>
<name>A0A4V6P4I9_9ACTN</name>
<dbReference type="Pfam" id="PF02219">
    <property type="entry name" value="MTHFR"/>
    <property type="match status" value="1"/>
</dbReference>
<keyword evidence="8" id="KW-0520">NAD</keyword>
<dbReference type="PANTHER" id="PTHR45754">
    <property type="entry name" value="METHYLENETETRAHYDROFOLATE REDUCTASE"/>
    <property type="match status" value="1"/>
</dbReference>
<dbReference type="Gene3D" id="3.20.20.220">
    <property type="match status" value="1"/>
</dbReference>
<evidence type="ECO:0000256" key="5">
    <source>
        <dbReference type="ARBA" id="ARBA00022630"/>
    </source>
</evidence>
<dbReference type="EC" id="1.5.1.54" evidence="12"/>
<evidence type="ECO:0000313" key="15">
    <source>
        <dbReference type="Proteomes" id="UP000295805"/>
    </source>
</evidence>
<evidence type="ECO:0000256" key="7">
    <source>
        <dbReference type="ARBA" id="ARBA00023002"/>
    </source>
</evidence>
<dbReference type="InterPro" id="IPR029041">
    <property type="entry name" value="FAD-linked_oxidoreductase-like"/>
</dbReference>
<keyword evidence="6 12" id="KW-0274">FAD</keyword>
<dbReference type="UniPathway" id="UPA00193"/>
<dbReference type="GO" id="GO:0005829">
    <property type="term" value="C:cytosol"/>
    <property type="evidence" value="ECO:0007669"/>
    <property type="project" value="InterPro"/>
</dbReference>
<evidence type="ECO:0000313" key="14">
    <source>
        <dbReference type="EMBL" id="TCW22997.1"/>
    </source>
</evidence>
<dbReference type="NCBIfam" id="TIGR00676">
    <property type="entry name" value="fadh2"/>
    <property type="match status" value="1"/>
</dbReference>
<dbReference type="CDD" id="cd00537">
    <property type="entry name" value="MTHFR"/>
    <property type="match status" value="1"/>
</dbReference>
<evidence type="ECO:0000256" key="2">
    <source>
        <dbReference type="ARBA" id="ARBA00004777"/>
    </source>
</evidence>
<comment type="cofactor">
    <cofactor evidence="1 12">
        <name>FAD</name>
        <dbReference type="ChEBI" id="CHEBI:57692"/>
    </cofactor>
</comment>
<comment type="catalytic activity">
    <reaction evidence="11">
        <text>(6S)-5-methyl-5,6,7,8-tetrahydrofolate + NAD(+) = (6R)-5,10-methylene-5,6,7,8-tetrahydrofolate + NADH + H(+)</text>
        <dbReference type="Rhea" id="RHEA:19821"/>
        <dbReference type="ChEBI" id="CHEBI:15378"/>
        <dbReference type="ChEBI" id="CHEBI:15636"/>
        <dbReference type="ChEBI" id="CHEBI:18608"/>
        <dbReference type="ChEBI" id="CHEBI:57540"/>
        <dbReference type="ChEBI" id="CHEBI:57945"/>
        <dbReference type="EC" id="1.5.1.54"/>
    </reaction>
    <physiologicalReaction direction="right-to-left" evidence="11">
        <dbReference type="Rhea" id="RHEA:19823"/>
    </physiologicalReaction>
</comment>
<dbReference type="EMBL" id="SMCX01000016">
    <property type="protein sequence ID" value="TCW22997.1"/>
    <property type="molecule type" value="Genomic_DNA"/>
</dbReference>
<gene>
    <name evidence="14" type="ORF">EDD19_11634</name>
</gene>
<comment type="pathway">
    <text evidence="2 12">One-carbon metabolism; tetrahydrofolate interconversion.</text>
</comment>
<feature type="region of interest" description="Disordered" evidence="13">
    <location>
        <begin position="1"/>
        <end position="23"/>
    </location>
</feature>
<sequence>MSGYPGRVTQLPDPDPTDGGRHPSIVERIATSTTPRVPFSVEFYPPRDEAAEERLWRAASVFSELGAAFVSVTYGAGGSTRDRTVRVVERIVRETDLVPIAHLTAVGHTVAELADMIRMYGEVGVSNILALRGDPPGDPLGEWTAHPEGLRYAEELVRLIHEVGDFHVGVASFPEGHYRARDLDHDTEVLVGKLRAGAEYSITQMFWDVEHYLRLRDRAVAADPEQGDKPIIPGLMPVTSLRQVKRMVELSGCALPDDLAERLRTAAGDGPEENREAVREVGIDLTTRMCERLIAEGVPCLHFNTLNFSRATREVLTNLSMAPAPGVAASRI</sequence>
<evidence type="ECO:0000256" key="12">
    <source>
        <dbReference type="RuleBase" id="RU003862"/>
    </source>
</evidence>
<protein>
    <recommendedName>
        <fullName evidence="12">Methylenetetrahydrofolate reductase</fullName>
        <ecNumber evidence="12">1.5.1.54</ecNumber>
    </recommendedName>
</protein>
<dbReference type="PANTHER" id="PTHR45754:SF3">
    <property type="entry name" value="METHYLENETETRAHYDROFOLATE REDUCTASE (NADPH)"/>
    <property type="match status" value="1"/>
</dbReference>
<evidence type="ECO:0000256" key="4">
    <source>
        <dbReference type="ARBA" id="ARBA00022605"/>
    </source>
</evidence>
<evidence type="ECO:0000256" key="11">
    <source>
        <dbReference type="ARBA" id="ARBA00048628"/>
    </source>
</evidence>
<comment type="caution">
    <text evidence="14">The sequence shown here is derived from an EMBL/GenBank/DDBJ whole genome shotgun (WGS) entry which is preliminary data.</text>
</comment>
<dbReference type="GO" id="GO:0106312">
    <property type="term" value="F:methylenetetrahydrofolate reductase (NADH) activity"/>
    <property type="evidence" value="ECO:0007669"/>
    <property type="project" value="UniProtKB-EC"/>
</dbReference>
<dbReference type="GO" id="GO:0009086">
    <property type="term" value="P:methionine biosynthetic process"/>
    <property type="evidence" value="ECO:0007669"/>
    <property type="project" value="UniProtKB-KW"/>
</dbReference>
<dbReference type="InterPro" id="IPR004620">
    <property type="entry name" value="MTHF_reductase_bac"/>
</dbReference>
<dbReference type="AlphaFoldDB" id="A0A4V6P4I9"/>
<evidence type="ECO:0000256" key="13">
    <source>
        <dbReference type="SAM" id="MobiDB-lite"/>
    </source>
</evidence>
<keyword evidence="5 12" id="KW-0285">Flavoprotein</keyword>
<keyword evidence="7 12" id="KW-0560">Oxidoreductase</keyword>
<comment type="similarity">
    <text evidence="3 12">Belongs to the methylenetetrahydrofolate reductase family.</text>
</comment>
<dbReference type="Proteomes" id="UP000295805">
    <property type="component" value="Unassembled WGS sequence"/>
</dbReference>